<organism evidence="2 3">
    <name type="scientific">Rotaria sordida</name>
    <dbReference type="NCBI Taxonomy" id="392033"/>
    <lineage>
        <taxon>Eukaryota</taxon>
        <taxon>Metazoa</taxon>
        <taxon>Spiralia</taxon>
        <taxon>Gnathifera</taxon>
        <taxon>Rotifera</taxon>
        <taxon>Eurotatoria</taxon>
        <taxon>Bdelloidea</taxon>
        <taxon>Philodinida</taxon>
        <taxon>Philodinidae</taxon>
        <taxon>Rotaria</taxon>
    </lineage>
</organism>
<proteinExistence type="predicted"/>
<dbReference type="InterPro" id="IPR014729">
    <property type="entry name" value="Rossmann-like_a/b/a_fold"/>
</dbReference>
<evidence type="ECO:0000313" key="2">
    <source>
        <dbReference type="EMBL" id="CAF3803758.1"/>
    </source>
</evidence>
<dbReference type="EMBL" id="CAJOBD010001481">
    <property type="protein sequence ID" value="CAF3803758.1"/>
    <property type="molecule type" value="Genomic_DNA"/>
</dbReference>
<evidence type="ECO:0000313" key="3">
    <source>
        <dbReference type="Proteomes" id="UP000663836"/>
    </source>
</evidence>
<reference evidence="2" key="1">
    <citation type="submission" date="2021-02" db="EMBL/GenBank/DDBJ databases">
        <authorList>
            <person name="Nowell W R."/>
        </authorList>
    </citation>
    <scope>NUCLEOTIDE SEQUENCE</scope>
</reference>
<dbReference type="SUPFAM" id="SSF52374">
    <property type="entry name" value="Nucleotidylyl transferase"/>
    <property type="match status" value="1"/>
</dbReference>
<name>A0A819BKU5_9BILA</name>
<dbReference type="Pfam" id="PF01467">
    <property type="entry name" value="CTP_transf_like"/>
    <property type="match status" value="1"/>
</dbReference>
<dbReference type="InterPro" id="IPR004821">
    <property type="entry name" value="Cyt_trans-like"/>
</dbReference>
<protein>
    <recommendedName>
        <fullName evidence="1">Cytidyltransferase-like domain-containing protein</fullName>
    </recommendedName>
</protein>
<sequence length="249" mass="28859">MLTEANNMKEGIIILGGAFNPVHTQHIALLCLVKQELEVNGQWNILGGYLAVAPDGYVRHKLHSRNERTIKLKHRLALIHEAITDIPWLINSPFQEEMLKQHDGSAFALGQRLKRLLKNDNIQIIILTGGDRMISNGIPIWRRSFPNRQPVIRVGVERIMNDNNNKLFEYWQQDLNKNLILNPEEFILLNLPIQSVSSSIVRIYLNQWFNAKEDSKKQFDIENDLININSFLHSSVMNYIKNNQDDLYI</sequence>
<gene>
    <name evidence="2" type="ORF">JBS370_LOCUS15455</name>
</gene>
<dbReference type="Gene3D" id="3.40.50.620">
    <property type="entry name" value="HUPs"/>
    <property type="match status" value="1"/>
</dbReference>
<dbReference type="AlphaFoldDB" id="A0A819BKU5"/>
<accession>A0A819BKU5</accession>
<evidence type="ECO:0000259" key="1">
    <source>
        <dbReference type="Pfam" id="PF01467"/>
    </source>
</evidence>
<dbReference type="GO" id="GO:0003824">
    <property type="term" value="F:catalytic activity"/>
    <property type="evidence" value="ECO:0007669"/>
    <property type="project" value="InterPro"/>
</dbReference>
<feature type="domain" description="Cytidyltransferase-like" evidence="1">
    <location>
        <begin position="14"/>
        <end position="202"/>
    </location>
</feature>
<comment type="caution">
    <text evidence="2">The sequence shown here is derived from an EMBL/GenBank/DDBJ whole genome shotgun (WGS) entry which is preliminary data.</text>
</comment>
<dbReference type="Proteomes" id="UP000663836">
    <property type="component" value="Unassembled WGS sequence"/>
</dbReference>